<sequence>MDPCRSRSSCFLVPTHVYDGDYVKADTEWEELCWIRERTDAPKGCRVEIVDGLVTVTPLATVRHHLIAAQVHRCLYQAVPENWGVHQWWDIAVPERLALLVPDLVVVREDFRFADDGLCPAAAAELVVEITSKATASRDRTAKPAACAMGSVPLHLLIDGRAPGGPAFTLHGAPENGVYRVLESGRFGEPIKLPAPFDLVIDTGEFPQS</sequence>
<evidence type="ECO:0000313" key="3">
    <source>
        <dbReference type="Proteomes" id="UP000597853"/>
    </source>
</evidence>
<dbReference type="Pfam" id="PF05685">
    <property type="entry name" value="Uma2"/>
    <property type="match status" value="1"/>
</dbReference>
<dbReference type="CDD" id="cd06260">
    <property type="entry name" value="DUF820-like"/>
    <property type="match status" value="1"/>
</dbReference>
<accession>A0ABQ2SML5</accession>
<name>A0ABQ2SML5_STREZ</name>
<dbReference type="SUPFAM" id="SSF52980">
    <property type="entry name" value="Restriction endonuclease-like"/>
    <property type="match status" value="1"/>
</dbReference>
<keyword evidence="3" id="KW-1185">Reference proteome</keyword>
<evidence type="ECO:0000259" key="1">
    <source>
        <dbReference type="Pfam" id="PF05685"/>
    </source>
</evidence>
<dbReference type="InterPro" id="IPR011335">
    <property type="entry name" value="Restrct_endonuc-II-like"/>
</dbReference>
<dbReference type="InterPro" id="IPR012296">
    <property type="entry name" value="Nuclease_put_TT1808"/>
</dbReference>
<dbReference type="PANTHER" id="PTHR35400:SF3">
    <property type="entry name" value="SLL1072 PROTEIN"/>
    <property type="match status" value="1"/>
</dbReference>
<dbReference type="InterPro" id="IPR008538">
    <property type="entry name" value="Uma2"/>
</dbReference>
<dbReference type="Proteomes" id="UP000597853">
    <property type="component" value="Unassembled WGS sequence"/>
</dbReference>
<protein>
    <recommendedName>
        <fullName evidence="1">Putative restriction endonuclease domain-containing protein</fullName>
    </recommendedName>
</protein>
<feature type="domain" description="Putative restriction endonuclease" evidence="1">
    <location>
        <begin position="41"/>
        <end position="197"/>
    </location>
</feature>
<gene>
    <name evidence="2" type="ORF">GCM10010285_11170</name>
</gene>
<comment type="caution">
    <text evidence="2">The sequence shown here is derived from an EMBL/GenBank/DDBJ whole genome shotgun (WGS) entry which is preliminary data.</text>
</comment>
<dbReference type="EMBL" id="BMTX01000002">
    <property type="protein sequence ID" value="GGS33973.1"/>
    <property type="molecule type" value="Genomic_DNA"/>
</dbReference>
<proteinExistence type="predicted"/>
<evidence type="ECO:0000313" key="2">
    <source>
        <dbReference type="EMBL" id="GGS33973.1"/>
    </source>
</evidence>
<dbReference type="Gene3D" id="3.90.1570.10">
    <property type="entry name" value="tt1808, chain A"/>
    <property type="match status" value="1"/>
</dbReference>
<dbReference type="PANTHER" id="PTHR35400">
    <property type="entry name" value="SLR1083 PROTEIN"/>
    <property type="match status" value="1"/>
</dbReference>
<organism evidence="2 3">
    <name type="scientific">Streptomyces pseudogriseolus</name>
    <name type="common">Streptomyces gancidicus</name>
    <name type="synonym">Streptomyces rubiginosus</name>
    <dbReference type="NCBI Taxonomy" id="36817"/>
    <lineage>
        <taxon>Bacteria</taxon>
        <taxon>Bacillati</taxon>
        <taxon>Actinomycetota</taxon>
        <taxon>Actinomycetes</taxon>
        <taxon>Kitasatosporales</taxon>
        <taxon>Streptomycetaceae</taxon>
        <taxon>Streptomyces</taxon>
        <taxon>Streptomyces pseudogriseolus group</taxon>
    </lineage>
</organism>
<reference evidence="3" key="1">
    <citation type="journal article" date="2019" name="Int. J. Syst. Evol. Microbiol.">
        <title>The Global Catalogue of Microorganisms (GCM) 10K type strain sequencing project: providing services to taxonomists for standard genome sequencing and annotation.</title>
        <authorList>
            <consortium name="The Broad Institute Genomics Platform"/>
            <consortium name="The Broad Institute Genome Sequencing Center for Infectious Disease"/>
            <person name="Wu L."/>
            <person name="Ma J."/>
        </authorList>
    </citation>
    <scope>NUCLEOTIDE SEQUENCE [LARGE SCALE GENOMIC DNA]</scope>
    <source>
        <strain evidence="3">JCM 4416</strain>
    </source>
</reference>